<comment type="caution">
    <text evidence="36">The sequence shown here is derived from an EMBL/GenBank/DDBJ whole genome shotgun (WGS) entry which is preliminary data.</text>
</comment>
<comment type="subcellular location">
    <subcellularLocation>
        <location evidence="5">Endoplasmic reticulum membrane</location>
        <topology evidence="5">Multi-pass membrane protein</topology>
    </subcellularLocation>
    <subcellularLocation>
        <location evidence="4">Endoplasmic reticulum membrane</location>
        <topology evidence="4">Peripheral membrane protein</topology>
    </subcellularLocation>
    <subcellularLocation>
        <location evidence="3">Microsome membrane</location>
        <topology evidence="3">Peripheral membrane protein</topology>
    </subcellularLocation>
</comment>
<dbReference type="PRINTS" id="PR00385">
    <property type="entry name" value="P450"/>
</dbReference>
<evidence type="ECO:0000256" key="6">
    <source>
        <dbReference type="ARBA" id="ARBA00010617"/>
    </source>
</evidence>
<keyword evidence="14 34" id="KW-0479">Metal-binding</keyword>
<evidence type="ECO:0000256" key="12">
    <source>
        <dbReference type="ARBA" id="ARBA00022617"/>
    </source>
</evidence>
<evidence type="ECO:0000313" key="36">
    <source>
        <dbReference type="EMBL" id="PIK39987.1"/>
    </source>
</evidence>
<keyword evidence="18" id="KW-1133">Transmembrane helix</keyword>
<dbReference type="GO" id="GO:0106256">
    <property type="term" value="F:hydroperoxy icosatetraenoate dehydratase activity"/>
    <property type="evidence" value="ECO:0007669"/>
    <property type="project" value="UniProtKB-EC"/>
</dbReference>
<comment type="catalytic activity">
    <reaction evidence="2">
        <text>a hydroperoxyeicosatetraenoate = an oxoeicosatetraenoate + H2O</text>
        <dbReference type="Rhea" id="RHEA:55556"/>
        <dbReference type="ChEBI" id="CHEBI:15377"/>
        <dbReference type="ChEBI" id="CHEBI:59720"/>
        <dbReference type="ChEBI" id="CHEBI:131859"/>
        <dbReference type="EC" id="4.2.1.152"/>
    </reaction>
    <physiologicalReaction direction="left-to-right" evidence="2">
        <dbReference type="Rhea" id="RHEA:55557"/>
    </physiologicalReaction>
</comment>
<dbReference type="GO" id="GO:0004796">
    <property type="term" value="F:thromboxane-A synthase activity"/>
    <property type="evidence" value="ECO:0007669"/>
    <property type="project" value="UniProtKB-EC"/>
</dbReference>
<keyword evidence="9" id="KW-0644">Prostaglandin metabolism</keyword>
<keyword evidence="37" id="KW-1185">Reference proteome</keyword>
<evidence type="ECO:0000256" key="3">
    <source>
        <dbReference type="ARBA" id="ARBA00004174"/>
    </source>
</evidence>
<keyword evidence="21" id="KW-0443">Lipid metabolism</keyword>
<evidence type="ECO:0000256" key="11">
    <source>
        <dbReference type="ARBA" id="ARBA00022585"/>
    </source>
</evidence>
<dbReference type="Proteomes" id="UP000230750">
    <property type="component" value="Unassembled WGS sequence"/>
</dbReference>
<dbReference type="InterPro" id="IPR002401">
    <property type="entry name" value="Cyt_P450_E_grp-I"/>
</dbReference>
<keyword evidence="16" id="KW-0276">Fatty acid metabolism</keyword>
<evidence type="ECO:0000256" key="27">
    <source>
        <dbReference type="ARBA" id="ARBA00036380"/>
    </source>
</evidence>
<dbReference type="GO" id="GO:0020037">
    <property type="term" value="F:heme binding"/>
    <property type="evidence" value="ECO:0007669"/>
    <property type="project" value="InterPro"/>
</dbReference>
<keyword evidence="24" id="KW-0413">Isomerase</keyword>
<evidence type="ECO:0000256" key="23">
    <source>
        <dbReference type="ARBA" id="ARBA00023160"/>
    </source>
</evidence>
<evidence type="ECO:0000256" key="8">
    <source>
        <dbReference type="ARBA" id="ARBA00013084"/>
    </source>
</evidence>
<evidence type="ECO:0000256" key="15">
    <source>
        <dbReference type="ARBA" id="ARBA00022824"/>
    </source>
</evidence>
<keyword evidence="12 34" id="KW-0349">Heme</keyword>
<accession>A0A2G8JW43</accession>
<comment type="catalytic activity">
    <reaction evidence="29">
        <text>prostaglandin H2 = thromboxane A2</text>
        <dbReference type="Rhea" id="RHEA:17137"/>
        <dbReference type="ChEBI" id="CHEBI:57405"/>
        <dbReference type="ChEBI" id="CHEBI:57445"/>
        <dbReference type="EC" id="5.3.99.5"/>
    </reaction>
    <physiologicalReaction direction="left-to-right" evidence="29">
        <dbReference type="Rhea" id="RHEA:17138"/>
    </physiologicalReaction>
</comment>
<comment type="cofactor">
    <cofactor evidence="34">
        <name>heme</name>
        <dbReference type="ChEBI" id="CHEBI:30413"/>
    </cofactor>
</comment>
<comment type="catalytic activity">
    <reaction evidence="1">
        <text>(15S)-hydroperoxy-(5Z,8Z,11Z,13E)-eicosatetraenoate = 15-oxo-(5Z,8Z,11Z,13E)-eicosatetraenoate + H2O</text>
        <dbReference type="Rhea" id="RHEA:48636"/>
        <dbReference type="ChEBI" id="CHEBI:15377"/>
        <dbReference type="ChEBI" id="CHEBI:57410"/>
        <dbReference type="ChEBI" id="CHEBI:57446"/>
    </reaction>
    <physiologicalReaction direction="left-to-right" evidence="1">
        <dbReference type="Rhea" id="RHEA:48637"/>
    </physiologicalReaction>
</comment>
<evidence type="ECO:0000256" key="32">
    <source>
        <dbReference type="ARBA" id="ARBA00042726"/>
    </source>
</evidence>
<comment type="subunit">
    <text evidence="7">Monomer.</text>
</comment>
<name>A0A2G8JW43_STIJA</name>
<evidence type="ECO:0000256" key="24">
    <source>
        <dbReference type="ARBA" id="ARBA00023235"/>
    </source>
</evidence>
<evidence type="ECO:0000256" key="20">
    <source>
        <dbReference type="ARBA" id="ARBA00023004"/>
    </source>
</evidence>
<evidence type="ECO:0000256" key="34">
    <source>
        <dbReference type="PIRSR" id="PIRSR602401-1"/>
    </source>
</evidence>
<dbReference type="PRINTS" id="PR00463">
    <property type="entry name" value="EP450I"/>
</dbReference>
<evidence type="ECO:0000256" key="28">
    <source>
        <dbReference type="ARBA" id="ARBA00036424"/>
    </source>
</evidence>
<dbReference type="GO" id="GO:0001516">
    <property type="term" value="P:prostaglandin biosynthetic process"/>
    <property type="evidence" value="ECO:0007669"/>
    <property type="project" value="UniProtKB-KW"/>
</dbReference>
<dbReference type="InterPro" id="IPR036396">
    <property type="entry name" value="Cyt_P450_sf"/>
</dbReference>
<dbReference type="AlphaFoldDB" id="A0A2G8JW43"/>
<dbReference type="Pfam" id="PF00067">
    <property type="entry name" value="p450"/>
    <property type="match status" value="1"/>
</dbReference>
<evidence type="ECO:0000256" key="17">
    <source>
        <dbReference type="ARBA" id="ARBA00022848"/>
    </source>
</evidence>
<evidence type="ECO:0000256" key="10">
    <source>
        <dbReference type="ARBA" id="ARBA00022516"/>
    </source>
</evidence>
<proteinExistence type="inferred from homology"/>
<dbReference type="PANTHER" id="PTHR24302:SF47">
    <property type="entry name" value="CYTOCHROME P450"/>
    <property type="match status" value="1"/>
</dbReference>
<dbReference type="GO" id="GO:0016705">
    <property type="term" value="F:oxidoreductase activity, acting on paired donors, with incorporation or reduction of molecular oxygen"/>
    <property type="evidence" value="ECO:0007669"/>
    <property type="project" value="InterPro"/>
</dbReference>
<sequence>MQALISPLLKCAPDCNWYDYWNKLYFVRHGIPGPFPLPIIGTITSVTKGMTSDFIEKKRKYGKVVGLSIGFNIFLIYDLDMLKEILISQFSYFPNHGKTMFEDKPLNEAINVVRDERWREVRNTLSPAFSGKKMKQMTGRIRECCDQLVEHFHKLKGQEGGIQCYDLYGAFSLDVVANTFFGMQIDSQRNPNDPFVKMAKEAFSISIYNPKVLLSILMPRIGKLYNLLGISVTKPEIKKFFLDVISRAIELRNEEANKRVDFLQLMIDAHKLDNQEDGEADAMVREDTATNKDAQTRTHSKAALTTNEVMANAFTFLLAGYETTNVALCFTSYLLAMNPEQQDRLIEEVDKYTPTKEDLSYEVLSQMEYLDCVVRETLRLYPPSAATDRFNDKQDVVIRGLTIPKGFSVLVPVYAIHHDPEVWDSPEEFRPERFSKENRHKIHPASWLPFGNGPRSCLGMRLALMEIKFAVVRILQEFRYEKCPETEIPPVLNTATAFISPPNGVILQVVPRKKTN</sequence>
<dbReference type="EC" id="5.3.99.5" evidence="30"/>
<evidence type="ECO:0000256" key="29">
    <source>
        <dbReference type="ARBA" id="ARBA00036475"/>
    </source>
</evidence>
<dbReference type="Gene3D" id="1.10.630.10">
    <property type="entry name" value="Cytochrome P450"/>
    <property type="match status" value="1"/>
</dbReference>
<dbReference type="FunFam" id="1.10.630.10:FF:000042">
    <property type="entry name" value="Cytochrome P450"/>
    <property type="match status" value="1"/>
</dbReference>
<comment type="catalytic activity">
    <reaction evidence="28">
        <text>prostaglandin H2 = (12S)-hydroxy-(5Z,8E,10E)-heptadecatrienoate + malonaldehyde</text>
        <dbReference type="Rhea" id="RHEA:48644"/>
        <dbReference type="ChEBI" id="CHEBI:57405"/>
        <dbReference type="ChEBI" id="CHEBI:90694"/>
        <dbReference type="ChEBI" id="CHEBI:566274"/>
    </reaction>
</comment>
<protein>
    <recommendedName>
        <fullName evidence="31">Thromboxane-A synthase</fullName>
        <ecNumber evidence="8">4.2.1.152</ecNumber>
        <ecNumber evidence="30">5.3.99.5</ecNumber>
    </recommendedName>
    <alternativeName>
        <fullName evidence="32">Cytochrome P450 5A1</fullName>
    </alternativeName>
    <alternativeName>
        <fullName evidence="26">Hydroperoxy icosatetraenoate dehydratase</fullName>
    </alternativeName>
</protein>
<keyword evidence="35" id="KW-0503">Monooxygenase</keyword>
<keyword evidence="23" id="KW-0275">Fatty acid biosynthesis</keyword>
<organism evidence="36 37">
    <name type="scientific">Stichopus japonicus</name>
    <name type="common">Sea cucumber</name>
    <dbReference type="NCBI Taxonomy" id="307972"/>
    <lineage>
        <taxon>Eukaryota</taxon>
        <taxon>Metazoa</taxon>
        <taxon>Echinodermata</taxon>
        <taxon>Eleutherozoa</taxon>
        <taxon>Echinozoa</taxon>
        <taxon>Holothuroidea</taxon>
        <taxon>Aspidochirotacea</taxon>
        <taxon>Aspidochirotida</taxon>
        <taxon>Stichopodidae</taxon>
        <taxon>Apostichopus</taxon>
    </lineage>
</organism>
<dbReference type="EMBL" id="MRZV01001178">
    <property type="protein sequence ID" value="PIK39987.1"/>
    <property type="molecule type" value="Genomic_DNA"/>
</dbReference>
<keyword evidence="13" id="KW-0812">Transmembrane</keyword>
<dbReference type="CDD" id="cd11055">
    <property type="entry name" value="CYP3A-like"/>
    <property type="match status" value="1"/>
</dbReference>
<dbReference type="GO" id="GO:0008395">
    <property type="term" value="F:steroid hydroxylase activity"/>
    <property type="evidence" value="ECO:0007669"/>
    <property type="project" value="TreeGrafter"/>
</dbReference>
<evidence type="ECO:0000256" key="4">
    <source>
        <dbReference type="ARBA" id="ARBA00004406"/>
    </source>
</evidence>
<evidence type="ECO:0000256" key="5">
    <source>
        <dbReference type="ARBA" id="ARBA00004477"/>
    </source>
</evidence>
<keyword evidence="25" id="KW-0456">Lyase</keyword>
<dbReference type="GO" id="GO:0005506">
    <property type="term" value="F:iron ion binding"/>
    <property type="evidence" value="ECO:0007669"/>
    <property type="project" value="InterPro"/>
</dbReference>
<evidence type="ECO:0000256" key="7">
    <source>
        <dbReference type="ARBA" id="ARBA00011245"/>
    </source>
</evidence>
<dbReference type="InterPro" id="IPR050705">
    <property type="entry name" value="Cytochrome_P450_3A"/>
</dbReference>
<evidence type="ECO:0000256" key="14">
    <source>
        <dbReference type="ARBA" id="ARBA00022723"/>
    </source>
</evidence>
<keyword evidence="10" id="KW-0444">Lipid biosynthesis</keyword>
<dbReference type="InterPro" id="IPR001128">
    <property type="entry name" value="Cyt_P450"/>
</dbReference>
<evidence type="ECO:0000256" key="9">
    <source>
        <dbReference type="ARBA" id="ARBA00022501"/>
    </source>
</evidence>
<evidence type="ECO:0000256" key="33">
    <source>
        <dbReference type="ARBA" id="ARBA00054825"/>
    </source>
</evidence>
<dbReference type="GO" id="GO:0005789">
    <property type="term" value="C:endoplasmic reticulum membrane"/>
    <property type="evidence" value="ECO:0007669"/>
    <property type="project" value="UniProtKB-SubCell"/>
</dbReference>
<evidence type="ECO:0000256" key="19">
    <source>
        <dbReference type="ARBA" id="ARBA00023002"/>
    </source>
</evidence>
<evidence type="ECO:0000256" key="35">
    <source>
        <dbReference type="RuleBase" id="RU000461"/>
    </source>
</evidence>
<evidence type="ECO:0000256" key="26">
    <source>
        <dbReference type="ARBA" id="ARBA00033404"/>
    </source>
</evidence>
<evidence type="ECO:0000256" key="18">
    <source>
        <dbReference type="ARBA" id="ARBA00022989"/>
    </source>
</evidence>
<comment type="function">
    <text evidence="33">Catalyzes the conversion of prostaglandin H2 (PGH2) to thromboxane A2 (TXA2), a potent inducer of blood vessel constriction and platelet aggregation. Also cleaves PGH2 to 12-hydroxy-heptadecatrienoicacid (12-HHT) and malondialdehyde, which is known to act as a mediator of DNA damage. 12-HHT and malondialdehyde are formed stoichiometrically in the same amounts as TXA2. Additionally, displays dehydratase activity, toward (15S)-hydroperoxy-(5Z,8Z,11Z,13E)-eicosatetraenoate (15(S)-HPETE) producing 15-KETE and 15-HETE.</text>
</comment>
<feature type="binding site" description="axial binding residue" evidence="34">
    <location>
        <position position="457"/>
    </location>
    <ligand>
        <name>heme</name>
        <dbReference type="ChEBI" id="CHEBI:30413"/>
    </ligand>
    <ligandPart>
        <name>Fe</name>
        <dbReference type="ChEBI" id="CHEBI:18248"/>
    </ligandPart>
</feature>
<dbReference type="SUPFAM" id="SSF48264">
    <property type="entry name" value="Cytochrome P450"/>
    <property type="match status" value="1"/>
</dbReference>
<dbReference type="PANTHER" id="PTHR24302">
    <property type="entry name" value="CYTOCHROME P450 FAMILY 3"/>
    <property type="match status" value="1"/>
</dbReference>
<evidence type="ECO:0000256" key="30">
    <source>
        <dbReference type="ARBA" id="ARBA00038872"/>
    </source>
</evidence>
<evidence type="ECO:0000313" key="37">
    <source>
        <dbReference type="Proteomes" id="UP000230750"/>
    </source>
</evidence>
<keyword evidence="11" id="KW-0643">Prostaglandin biosynthesis</keyword>
<evidence type="ECO:0000256" key="16">
    <source>
        <dbReference type="ARBA" id="ARBA00022832"/>
    </source>
</evidence>
<keyword evidence="20 34" id="KW-0408">Iron</keyword>
<dbReference type="OrthoDB" id="2789670at2759"/>
<gene>
    <name evidence="36" type="ORF">BSL78_23174</name>
</gene>
<evidence type="ECO:0000256" key="22">
    <source>
        <dbReference type="ARBA" id="ARBA00023136"/>
    </source>
</evidence>
<keyword evidence="17" id="KW-0492">Microsome</keyword>
<comment type="similarity">
    <text evidence="6 35">Belongs to the cytochrome P450 family.</text>
</comment>
<keyword evidence="22" id="KW-0472">Membrane</keyword>
<evidence type="ECO:0000256" key="13">
    <source>
        <dbReference type="ARBA" id="ARBA00022692"/>
    </source>
</evidence>
<evidence type="ECO:0000256" key="1">
    <source>
        <dbReference type="ARBA" id="ARBA00001143"/>
    </source>
</evidence>
<evidence type="ECO:0000256" key="31">
    <source>
        <dbReference type="ARBA" id="ARBA00040834"/>
    </source>
</evidence>
<evidence type="ECO:0000256" key="21">
    <source>
        <dbReference type="ARBA" id="ARBA00023098"/>
    </source>
</evidence>
<keyword evidence="19 35" id="KW-0560">Oxidoreductase</keyword>
<evidence type="ECO:0000256" key="2">
    <source>
        <dbReference type="ARBA" id="ARBA00001719"/>
    </source>
</evidence>
<keyword evidence="15" id="KW-0256">Endoplasmic reticulum</keyword>
<comment type="catalytic activity">
    <reaction evidence="27">
        <text>(15S)-hydroperoxy-(5Z,8Z,11Z,13E)-eicosatetraenoate + AH2 = (15S)-hydroxy-(5Z,8Z,11Z,13E)-eicosatetraenoate + A + H2O</text>
        <dbReference type="Rhea" id="RHEA:48856"/>
        <dbReference type="ChEBI" id="CHEBI:13193"/>
        <dbReference type="ChEBI" id="CHEBI:15377"/>
        <dbReference type="ChEBI" id="CHEBI:17499"/>
        <dbReference type="ChEBI" id="CHEBI:57409"/>
        <dbReference type="ChEBI" id="CHEBI:57446"/>
    </reaction>
    <physiologicalReaction direction="left-to-right" evidence="27">
        <dbReference type="Rhea" id="RHEA:48857"/>
    </physiologicalReaction>
</comment>
<dbReference type="InterPro" id="IPR017972">
    <property type="entry name" value="Cyt_P450_CS"/>
</dbReference>
<dbReference type="STRING" id="307972.A0A2G8JW43"/>
<evidence type="ECO:0000256" key="25">
    <source>
        <dbReference type="ARBA" id="ARBA00023239"/>
    </source>
</evidence>
<dbReference type="PROSITE" id="PS00086">
    <property type="entry name" value="CYTOCHROME_P450"/>
    <property type="match status" value="1"/>
</dbReference>
<reference evidence="36 37" key="1">
    <citation type="journal article" date="2017" name="PLoS Biol.">
        <title>The sea cucumber genome provides insights into morphological evolution and visceral regeneration.</title>
        <authorList>
            <person name="Zhang X."/>
            <person name="Sun L."/>
            <person name="Yuan J."/>
            <person name="Sun Y."/>
            <person name="Gao Y."/>
            <person name="Zhang L."/>
            <person name="Li S."/>
            <person name="Dai H."/>
            <person name="Hamel J.F."/>
            <person name="Liu C."/>
            <person name="Yu Y."/>
            <person name="Liu S."/>
            <person name="Lin W."/>
            <person name="Guo K."/>
            <person name="Jin S."/>
            <person name="Xu P."/>
            <person name="Storey K.B."/>
            <person name="Huan P."/>
            <person name="Zhang T."/>
            <person name="Zhou Y."/>
            <person name="Zhang J."/>
            <person name="Lin C."/>
            <person name="Li X."/>
            <person name="Xing L."/>
            <person name="Huo D."/>
            <person name="Sun M."/>
            <person name="Wang L."/>
            <person name="Mercier A."/>
            <person name="Li F."/>
            <person name="Yang H."/>
            <person name="Xiang J."/>
        </authorList>
    </citation>
    <scope>NUCLEOTIDE SEQUENCE [LARGE SCALE GENOMIC DNA]</scope>
    <source>
        <strain evidence="36">Shaxun</strain>
        <tissue evidence="36">Muscle</tissue>
    </source>
</reference>
<dbReference type="EC" id="4.2.1.152" evidence="8"/>